<evidence type="ECO:0000313" key="3">
    <source>
        <dbReference type="Proteomes" id="UP001059617"/>
    </source>
</evidence>
<dbReference type="Pfam" id="PF11387">
    <property type="entry name" value="DUF2795"/>
    <property type="match status" value="1"/>
</dbReference>
<dbReference type="InterPro" id="IPR021527">
    <property type="entry name" value="DUF2795"/>
</dbReference>
<proteinExistence type="predicted"/>
<gene>
    <name evidence="2" type="ORF">Dfulv_10325</name>
</gene>
<dbReference type="Proteomes" id="UP001059617">
    <property type="component" value="Chromosome"/>
</dbReference>
<name>A0ABY5W947_9ACTN</name>
<reference evidence="2" key="1">
    <citation type="submission" date="2021-04" db="EMBL/GenBank/DDBJ databases">
        <authorList>
            <person name="Hartkoorn R.C."/>
            <person name="Beaudoing E."/>
            <person name="Hot D."/>
        </authorList>
    </citation>
    <scope>NUCLEOTIDE SEQUENCE</scope>
    <source>
        <strain evidence="2">NRRL B-16292</strain>
    </source>
</reference>
<dbReference type="RefSeq" id="WP_259862480.1">
    <property type="nucleotide sequence ID" value="NZ_CP073720.1"/>
</dbReference>
<accession>A0ABY5W947</accession>
<reference evidence="2" key="2">
    <citation type="submission" date="2022-09" db="EMBL/GenBank/DDBJ databases">
        <title>Biosynthetic gene clusters of Dactylosporangioum fulvum.</title>
        <authorList>
            <person name="Caradec T."/>
        </authorList>
    </citation>
    <scope>NUCLEOTIDE SEQUENCE</scope>
    <source>
        <strain evidence="2">NRRL B-16292</strain>
    </source>
</reference>
<organism evidence="2 3">
    <name type="scientific">Dactylosporangium fulvum</name>
    <dbReference type="NCBI Taxonomy" id="53359"/>
    <lineage>
        <taxon>Bacteria</taxon>
        <taxon>Bacillati</taxon>
        <taxon>Actinomycetota</taxon>
        <taxon>Actinomycetes</taxon>
        <taxon>Micromonosporales</taxon>
        <taxon>Micromonosporaceae</taxon>
        <taxon>Dactylosporangium</taxon>
    </lineage>
</organism>
<evidence type="ECO:0000313" key="2">
    <source>
        <dbReference type="EMBL" id="UWP84596.1"/>
    </source>
</evidence>
<protein>
    <submittedName>
        <fullName evidence="2">DUF2795 domain-containing protein</fullName>
    </submittedName>
</protein>
<evidence type="ECO:0000256" key="1">
    <source>
        <dbReference type="SAM" id="MobiDB-lite"/>
    </source>
</evidence>
<sequence>MERGNTKHGVALDDQMRYETEDLRQGGAWEGAVNTARAPGTPVGMSPRDVEARSNLGRYIPKASLPGDRDDLIAGASELNAPDEVLATLERLPEGEVYETVNQVWAALGGRNEDPAHRP</sequence>
<keyword evidence="3" id="KW-1185">Reference proteome</keyword>
<feature type="region of interest" description="Disordered" evidence="1">
    <location>
        <begin position="24"/>
        <end position="49"/>
    </location>
</feature>
<dbReference type="EMBL" id="CP073720">
    <property type="protein sequence ID" value="UWP84596.1"/>
    <property type="molecule type" value="Genomic_DNA"/>
</dbReference>